<dbReference type="PANTHER" id="PTHR34262:SF1">
    <property type="entry name" value="TRANSMEMBRANE PROTEIN 220"/>
    <property type="match status" value="1"/>
</dbReference>
<feature type="transmembrane region" description="Helical" evidence="1">
    <location>
        <begin position="91"/>
        <end position="109"/>
    </location>
</feature>
<feature type="transmembrane region" description="Helical" evidence="1">
    <location>
        <begin position="53"/>
        <end position="71"/>
    </location>
</feature>
<evidence type="ECO:0000256" key="1">
    <source>
        <dbReference type="SAM" id="Phobius"/>
    </source>
</evidence>
<gene>
    <name evidence="2" type="ORF">SAMN05421766_10665</name>
</gene>
<protein>
    <submittedName>
        <fullName evidence="2">Transmembrane family 220, helix</fullName>
    </submittedName>
</protein>
<reference evidence="2 3" key="1">
    <citation type="submission" date="2017-01" db="EMBL/GenBank/DDBJ databases">
        <authorList>
            <person name="Varghese N."/>
            <person name="Submissions S."/>
        </authorList>
    </citation>
    <scope>NUCLEOTIDE SEQUENCE [LARGE SCALE GENOMIC DNA]</scope>
    <source>
        <strain evidence="2 3">DSM 2061</strain>
    </source>
</reference>
<dbReference type="Pfam" id="PF15071">
    <property type="entry name" value="TMEM220"/>
    <property type="match status" value="1"/>
</dbReference>
<keyword evidence="3" id="KW-1185">Reference proteome</keyword>
<proteinExistence type="predicted"/>
<sequence length="120" mass="13763">MRYFFKILGFVFTALFLWSAYVQNNDPDALLWYGIYGLAAVASLLFAMDRLNFSVAAVLGVLYLIGTIVSWPEKFEGFTIGEGDIVNIERGREACGLLIVALVMFTYMWRERYVKRKLKV</sequence>
<name>A0ABY1L1U3_9FLAO</name>
<feature type="transmembrane region" description="Helical" evidence="1">
    <location>
        <begin position="29"/>
        <end position="46"/>
    </location>
</feature>
<dbReference type="PANTHER" id="PTHR34262">
    <property type="entry name" value="TRANSMEMBRANE PROTEIN 220"/>
    <property type="match status" value="1"/>
</dbReference>
<evidence type="ECO:0000313" key="3">
    <source>
        <dbReference type="Proteomes" id="UP000185728"/>
    </source>
</evidence>
<accession>A0ABY1L1U3</accession>
<dbReference type="EMBL" id="FTOB01000006">
    <property type="protein sequence ID" value="SIS98192.1"/>
    <property type="molecule type" value="Genomic_DNA"/>
</dbReference>
<keyword evidence="1" id="KW-0472">Membrane</keyword>
<comment type="caution">
    <text evidence="2">The sequence shown here is derived from an EMBL/GenBank/DDBJ whole genome shotgun (WGS) entry which is preliminary data.</text>
</comment>
<organism evidence="2 3">
    <name type="scientific">Zobellia uliginosa</name>
    <dbReference type="NCBI Taxonomy" id="143224"/>
    <lineage>
        <taxon>Bacteria</taxon>
        <taxon>Pseudomonadati</taxon>
        <taxon>Bacteroidota</taxon>
        <taxon>Flavobacteriia</taxon>
        <taxon>Flavobacteriales</taxon>
        <taxon>Flavobacteriaceae</taxon>
        <taxon>Zobellia</taxon>
    </lineage>
</organism>
<evidence type="ECO:0000313" key="2">
    <source>
        <dbReference type="EMBL" id="SIS98192.1"/>
    </source>
</evidence>
<dbReference type="RefSeq" id="WP_076456549.1">
    <property type="nucleotide sequence ID" value="NZ_FTOB01000006.1"/>
</dbReference>
<dbReference type="InterPro" id="IPR029377">
    <property type="entry name" value="TMEM220"/>
</dbReference>
<keyword evidence="1" id="KW-1133">Transmembrane helix</keyword>
<dbReference type="Proteomes" id="UP000185728">
    <property type="component" value="Unassembled WGS sequence"/>
</dbReference>
<keyword evidence="1 2" id="KW-0812">Transmembrane</keyword>